<evidence type="ECO:0000259" key="2">
    <source>
        <dbReference type="Pfam" id="PF22725"/>
    </source>
</evidence>
<dbReference type="Gene3D" id="3.30.360.10">
    <property type="entry name" value="Dihydrodipicolinate Reductase, domain 2"/>
    <property type="match status" value="1"/>
</dbReference>
<reference evidence="4" key="1">
    <citation type="submission" date="2016-10" db="EMBL/GenBank/DDBJ databases">
        <authorList>
            <person name="Varghese N."/>
            <person name="Submissions S."/>
        </authorList>
    </citation>
    <scope>NUCLEOTIDE SEQUENCE [LARGE SCALE GENOMIC DNA]</scope>
    <source>
        <strain evidence="4">DSM 24536</strain>
    </source>
</reference>
<proteinExistence type="predicted"/>
<sequence length="309" mass="35794">MNILIIGLGSIAGKHIHVLKELIGSDLSFFALRSDVNQTEMPGVKNIYSIDELNEKIDFAIISNPTYSHFETINMMIEYSIPLFIEKPIVSKIEDAEILLKPLNDSNIFTYVGCNLRFHPCIKYLKNYLSFERVKTINEVNVYSGSYLPDWRPGKDYRTIYSASKDLGGGVHLDLFHEFDYIVWLLGQPDQVRSTRKSCSTLKIDAVDYANYCLGYPGFSVSIILNYYRRKSKRTIEIVFENETWTVDLINNTIKDDQNSIIFEAEDFVMMNSYYDQMKYFIDHLTKKQTPMNTFAESAQILKICFDNE</sequence>
<dbReference type="STRING" id="990371.SAMN05421813_12710"/>
<dbReference type="Pfam" id="PF22725">
    <property type="entry name" value="GFO_IDH_MocA_C3"/>
    <property type="match status" value="1"/>
</dbReference>
<dbReference type="PANTHER" id="PTHR43377">
    <property type="entry name" value="BILIVERDIN REDUCTASE A"/>
    <property type="match status" value="1"/>
</dbReference>
<dbReference type="OrthoDB" id="9815825at2"/>
<dbReference type="SUPFAM" id="SSF55347">
    <property type="entry name" value="Glyceraldehyde-3-phosphate dehydrogenase-like, C-terminal domain"/>
    <property type="match status" value="1"/>
</dbReference>
<dbReference type="EMBL" id="FNHH01000027">
    <property type="protein sequence ID" value="SDM87925.1"/>
    <property type="molecule type" value="Genomic_DNA"/>
</dbReference>
<dbReference type="InterPro" id="IPR036291">
    <property type="entry name" value="NAD(P)-bd_dom_sf"/>
</dbReference>
<evidence type="ECO:0000313" key="3">
    <source>
        <dbReference type="EMBL" id="SDM87925.1"/>
    </source>
</evidence>
<dbReference type="GO" id="GO:0000166">
    <property type="term" value="F:nucleotide binding"/>
    <property type="evidence" value="ECO:0007669"/>
    <property type="project" value="InterPro"/>
</dbReference>
<gene>
    <name evidence="3" type="ORF">SAMN05421813_12710</name>
</gene>
<dbReference type="Proteomes" id="UP000199226">
    <property type="component" value="Unassembled WGS sequence"/>
</dbReference>
<keyword evidence="4" id="KW-1185">Reference proteome</keyword>
<name>A0A1G9WUW5_9SPHI</name>
<dbReference type="SUPFAM" id="SSF51735">
    <property type="entry name" value="NAD(P)-binding Rossmann-fold domains"/>
    <property type="match status" value="1"/>
</dbReference>
<dbReference type="AlphaFoldDB" id="A0A1G9WUW5"/>
<dbReference type="PANTHER" id="PTHR43377:SF1">
    <property type="entry name" value="BILIVERDIN REDUCTASE A"/>
    <property type="match status" value="1"/>
</dbReference>
<organism evidence="3 4">
    <name type="scientific">Daejeonella rubra</name>
    <dbReference type="NCBI Taxonomy" id="990371"/>
    <lineage>
        <taxon>Bacteria</taxon>
        <taxon>Pseudomonadati</taxon>
        <taxon>Bacteroidota</taxon>
        <taxon>Sphingobacteriia</taxon>
        <taxon>Sphingobacteriales</taxon>
        <taxon>Sphingobacteriaceae</taxon>
        <taxon>Daejeonella</taxon>
    </lineage>
</organism>
<evidence type="ECO:0000259" key="1">
    <source>
        <dbReference type="Pfam" id="PF01408"/>
    </source>
</evidence>
<accession>A0A1G9WUW5</accession>
<evidence type="ECO:0000313" key="4">
    <source>
        <dbReference type="Proteomes" id="UP000199226"/>
    </source>
</evidence>
<dbReference type="Gene3D" id="3.40.50.720">
    <property type="entry name" value="NAD(P)-binding Rossmann-like Domain"/>
    <property type="match status" value="1"/>
</dbReference>
<dbReference type="InterPro" id="IPR000683">
    <property type="entry name" value="Gfo/Idh/MocA-like_OxRdtase_N"/>
</dbReference>
<dbReference type="RefSeq" id="WP_090706235.1">
    <property type="nucleotide sequence ID" value="NZ_FNHH01000027.1"/>
</dbReference>
<dbReference type="Pfam" id="PF01408">
    <property type="entry name" value="GFO_IDH_MocA"/>
    <property type="match status" value="1"/>
</dbReference>
<protein>
    <submittedName>
        <fullName evidence="3">Predicted dehydrogenase</fullName>
    </submittedName>
</protein>
<feature type="domain" description="GFO/IDH/MocA-like oxidoreductase" evidence="2">
    <location>
        <begin position="139"/>
        <end position="242"/>
    </location>
</feature>
<feature type="domain" description="Gfo/Idh/MocA-like oxidoreductase N-terminal" evidence="1">
    <location>
        <begin position="1"/>
        <end position="104"/>
    </location>
</feature>
<dbReference type="InterPro" id="IPR055170">
    <property type="entry name" value="GFO_IDH_MocA-like_dom"/>
</dbReference>
<dbReference type="InterPro" id="IPR051450">
    <property type="entry name" value="Gfo/Idh/MocA_Oxidoreductases"/>
</dbReference>